<dbReference type="SMART" id="SM00248">
    <property type="entry name" value="ANK"/>
    <property type="match status" value="5"/>
</dbReference>
<dbReference type="Pfam" id="PF12796">
    <property type="entry name" value="Ank_2"/>
    <property type="match status" value="1"/>
</dbReference>
<feature type="compositionally biased region" description="Low complexity" evidence="4">
    <location>
        <begin position="305"/>
        <end position="328"/>
    </location>
</feature>
<dbReference type="AlphaFoldDB" id="A0A9D4TMP0"/>
<keyword evidence="6" id="KW-1185">Reference proteome</keyword>
<gene>
    <name evidence="5" type="ORF">D9Q98_005410</name>
</gene>
<reference evidence="5" key="1">
    <citation type="journal article" date="2019" name="Plant J.">
        <title>Chlorella vulgaris genome assembly and annotation reveals the molecular basis for metabolic acclimation to high light conditions.</title>
        <authorList>
            <person name="Cecchin M."/>
            <person name="Marcolungo L."/>
            <person name="Rossato M."/>
            <person name="Girolomoni L."/>
            <person name="Cosentino E."/>
            <person name="Cuine S."/>
            <person name="Li-Beisson Y."/>
            <person name="Delledonne M."/>
            <person name="Ballottari M."/>
        </authorList>
    </citation>
    <scope>NUCLEOTIDE SEQUENCE</scope>
    <source>
        <strain evidence="5">211/11P</strain>
    </source>
</reference>
<dbReference type="PROSITE" id="PS50088">
    <property type="entry name" value="ANK_REPEAT"/>
    <property type="match status" value="3"/>
</dbReference>
<dbReference type="EMBL" id="SIDB01000008">
    <property type="protein sequence ID" value="KAI3429315.1"/>
    <property type="molecule type" value="Genomic_DNA"/>
</dbReference>
<feature type="repeat" description="ANK" evidence="3">
    <location>
        <begin position="209"/>
        <end position="241"/>
    </location>
</feature>
<feature type="region of interest" description="Disordered" evidence="4">
    <location>
        <begin position="1"/>
        <end position="52"/>
    </location>
</feature>
<evidence type="ECO:0000256" key="1">
    <source>
        <dbReference type="ARBA" id="ARBA00022737"/>
    </source>
</evidence>
<feature type="repeat" description="ANK" evidence="3">
    <location>
        <begin position="142"/>
        <end position="174"/>
    </location>
</feature>
<dbReference type="PROSITE" id="PS50297">
    <property type="entry name" value="ANK_REP_REGION"/>
    <property type="match status" value="3"/>
</dbReference>
<sequence>MQKRKKPATRLTWAKQRKSLDNDEANAKHLRRSAVDEEAADPGGDGVSWSSAQQAALDDQLLQQQHVPAADAPSDGRYCDLMWKAVAFHDDAQLQRLVASGADINDEMPGLGLTPLQYCAAQGSNIKAVIAAGALLDDQNEKGLTALMLATRDNKVHAARALLEAGASVSLADNKGWTVLHWAASTAWYGLNVKELIEAGADIAATSHTGDTPLHEAVRRKAWHTAAMLVAAGASVDQTNDSQQSPLDLAAGCPQMVKLLQAKSAGTSLYESSDHVVVEGGGKGWTADGKQEHQSQPTAQPPSLPSSGRGSPSSLCTASPTAARTTPALQHPAVSLQQQLQQVRPLLEQCRAAGQLDLEAAADYRTTFTHWLSAEQRSEDLMLFAELAAAGKQAKLGECIRRVAAMQQQRQSMASTRQGGQTE</sequence>
<dbReference type="Pfam" id="PF13637">
    <property type="entry name" value="Ank_4"/>
    <property type="match status" value="1"/>
</dbReference>
<dbReference type="PANTHER" id="PTHR24171">
    <property type="entry name" value="ANKYRIN REPEAT DOMAIN-CONTAINING PROTEIN 39-RELATED"/>
    <property type="match status" value="1"/>
</dbReference>
<dbReference type="InterPro" id="IPR002110">
    <property type="entry name" value="Ankyrin_rpt"/>
</dbReference>
<comment type="caution">
    <text evidence="5">The sequence shown here is derived from an EMBL/GenBank/DDBJ whole genome shotgun (WGS) entry which is preliminary data.</text>
</comment>
<proteinExistence type="predicted"/>
<dbReference type="OrthoDB" id="531244at2759"/>
<name>A0A9D4TMP0_CHLVU</name>
<evidence type="ECO:0000313" key="5">
    <source>
        <dbReference type="EMBL" id="KAI3429315.1"/>
    </source>
</evidence>
<organism evidence="5 6">
    <name type="scientific">Chlorella vulgaris</name>
    <name type="common">Green alga</name>
    <dbReference type="NCBI Taxonomy" id="3077"/>
    <lineage>
        <taxon>Eukaryota</taxon>
        <taxon>Viridiplantae</taxon>
        <taxon>Chlorophyta</taxon>
        <taxon>core chlorophytes</taxon>
        <taxon>Trebouxiophyceae</taxon>
        <taxon>Chlorellales</taxon>
        <taxon>Chlorellaceae</taxon>
        <taxon>Chlorella clade</taxon>
        <taxon>Chlorella</taxon>
    </lineage>
</organism>
<dbReference type="Proteomes" id="UP001055712">
    <property type="component" value="Unassembled WGS sequence"/>
</dbReference>
<dbReference type="SUPFAM" id="SSF48403">
    <property type="entry name" value="Ankyrin repeat"/>
    <property type="match status" value="1"/>
</dbReference>
<reference evidence="5" key="2">
    <citation type="submission" date="2020-11" db="EMBL/GenBank/DDBJ databases">
        <authorList>
            <person name="Cecchin M."/>
            <person name="Marcolungo L."/>
            <person name="Rossato M."/>
            <person name="Girolomoni L."/>
            <person name="Cosentino E."/>
            <person name="Cuine S."/>
            <person name="Li-Beisson Y."/>
            <person name="Delledonne M."/>
            <person name="Ballottari M."/>
        </authorList>
    </citation>
    <scope>NUCLEOTIDE SEQUENCE</scope>
    <source>
        <strain evidence="5">211/11P</strain>
        <tissue evidence="5">Whole cell</tissue>
    </source>
</reference>
<keyword evidence="1" id="KW-0677">Repeat</keyword>
<evidence type="ECO:0000256" key="3">
    <source>
        <dbReference type="PROSITE-ProRule" id="PRU00023"/>
    </source>
</evidence>
<dbReference type="InterPro" id="IPR036770">
    <property type="entry name" value="Ankyrin_rpt-contain_sf"/>
</dbReference>
<dbReference type="Pfam" id="PF00023">
    <property type="entry name" value="Ank"/>
    <property type="match status" value="1"/>
</dbReference>
<dbReference type="Gene3D" id="1.25.40.20">
    <property type="entry name" value="Ankyrin repeat-containing domain"/>
    <property type="match status" value="2"/>
</dbReference>
<accession>A0A9D4TMP0</accession>
<keyword evidence="2 3" id="KW-0040">ANK repeat</keyword>
<feature type="compositionally biased region" description="Basic and acidic residues" evidence="4">
    <location>
        <begin position="18"/>
        <end position="27"/>
    </location>
</feature>
<evidence type="ECO:0000256" key="4">
    <source>
        <dbReference type="SAM" id="MobiDB-lite"/>
    </source>
</evidence>
<feature type="repeat" description="ANK" evidence="3">
    <location>
        <begin position="175"/>
        <end position="208"/>
    </location>
</feature>
<feature type="region of interest" description="Disordered" evidence="4">
    <location>
        <begin position="280"/>
        <end position="330"/>
    </location>
</feature>
<evidence type="ECO:0000313" key="6">
    <source>
        <dbReference type="Proteomes" id="UP001055712"/>
    </source>
</evidence>
<evidence type="ECO:0000256" key="2">
    <source>
        <dbReference type="ARBA" id="ARBA00023043"/>
    </source>
</evidence>
<protein>
    <submittedName>
        <fullName evidence="5">Uncharacterized protein</fullName>
    </submittedName>
</protein>